<evidence type="ECO:0000313" key="3">
    <source>
        <dbReference type="Proteomes" id="UP001367676"/>
    </source>
</evidence>
<sequence>MIGGFYLSTAFSSRIRYMWLGIIAGLICVSFGLEICLIISLIMGNKDYGDTSSAIALHGSFSGIPAMAIIFYIMRHFQKQLEWGLFQNEDLEVEMESLKRKNGLENMKNMIYCSFFCMVACVGILIMHIVYSLLNANSVDELKNSRWQMFPNPFTRFIETEVDFICITTVIFIPISIMFFGLCDGLFTIALAEEYYWSMAVLWMRMEKFSKESTINIENLSRTYLGSNEISCMESSDYLNVLEAERERLIENIKSTVYAYQKQIE</sequence>
<proteinExistence type="predicted"/>
<feature type="transmembrane region" description="Helical" evidence="1">
    <location>
        <begin position="17"/>
        <end position="43"/>
    </location>
</feature>
<evidence type="ECO:0000256" key="1">
    <source>
        <dbReference type="SAM" id="Phobius"/>
    </source>
</evidence>
<keyword evidence="1" id="KW-0472">Membrane</keyword>
<accession>A0AAN9U1D5</accession>
<feature type="transmembrane region" description="Helical" evidence="1">
    <location>
        <begin position="55"/>
        <end position="74"/>
    </location>
</feature>
<organism evidence="2 3">
    <name type="scientific">Parthenolecanium corni</name>
    <dbReference type="NCBI Taxonomy" id="536013"/>
    <lineage>
        <taxon>Eukaryota</taxon>
        <taxon>Metazoa</taxon>
        <taxon>Ecdysozoa</taxon>
        <taxon>Arthropoda</taxon>
        <taxon>Hexapoda</taxon>
        <taxon>Insecta</taxon>
        <taxon>Pterygota</taxon>
        <taxon>Neoptera</taxon>
        <taxon>Paraneoptera</taxon>
        <taxon>Hemiptera</taxon>
        <taxon>Sternorrhyncha</taxon>
        <taxon>Coccoidea</taxon>
        <taxon>Coccidae</taxon>
        <taxon>Parthenolecanium</taxon>
    </lineage>
</organism>
<keyword evidence="1" id="KW-0812">Transmembrane</keyword>
<gene>
    <name evidence="2" type="ORF">V9T40_003718</name>
</gene>
<reference evidence="2 3" key="1">
    <citation type="submission" date="2024-03" db="EMBL/GenBank/DDBJ databases">
        <title>Adaptation during the transition from Ophiocordyceps entomopathogen to insect associate is accompanied by gene loss and intensified selection.</title>
        <authorList>
            <person name="Ward C.M."/>
            <person name="Onetto C.A."/>
            <person name="Borneman A.R."/>
        </authorList>
    </citation>
    <scope>NUCLEOTIDE SEQUENCE [LARGE SCALE GENOMIC DNA]</scope>
    <source>
        <strain evidence="2">AWRI1</strain>
        <tissue evidence="2">Single Adult Female</tissue>
    </source>
</reference>
<keyword evidence="1" id="KW-1133">Transmembrane helix</keyword>
<keyword evidence="3" id="KW-1185">Reference proteome</keyword>
<comment type="caution">
    <text evidence="2">The sequence shown here is derived from an EMBL/GenBank/DDBJ whole genome shotgun (WGS) entry which is preliminary data.</text>
</comment>
<dbReference type="EMBL" id="JBBCAQ010000006">
    <property type="protein sequence ID" value="KAK7603719.1"/>
    <property type="molecule type" value="Genomic_DNA"/>
</dbReference>
<feature type="transmembrane region" description="Helical" evidence="1">
    <location>
        <begin position="162"/>
        <end position="192"/>
    </location>
</feature>
<name>A0AAN9U1D5_9HEMI</name>
<feature type="transmembrane region" description="Helical" evidence="1">
    <location>
        <begin position="109"/>
        <end position="134"/>
    </location>
</feature>
<dbReference type="AlphaFoldDB" id="A0AAN9U1D5"/>
<dbReference type="Proteomes" id="UP001367676">
    <property type="component" value="Unassembled WGS sequence"/>
</dbReference>
<evidence type="ECO:0000313" key="2">
    <source>
        <dbReference type="EMBL" id="KAK7603719.1"/>
    </source>
</evidence>
<protein>
    <submittedName>
        <fullName evidence="2">Uncharacterized protein</fullName>
    </submittedName>
</protein>